<dbReference type="GO" id="GO:0008237">
    <property type="term" value="F:metallopeptidase activity"/>
    <property type="evidence" value="ECO:0007669"/>
    <property type="project" value="UniProtKB-KW"/>
</dbReference>
<accession>A0A4P6K0Q1</accession>
<dbReference type="EMBL" id="CP035758">
    <property type="protein sequence ID" value="QBD81624.1"/>
    <property type="molecule type" value="Genomic_DNA"/>
</dbReference>
<dbReference type="Proteomes" id="UP000290365">
    <property type="component" value="Chromosome"/>
</dbReference>
<evidence type="ECO:0000313" key="3">
    <source>
        <dbReference type="EMBL" id="QBD81624.1"/>
    </source>
</evidence>
<dbReference type="GO" id="GO:0006508">
    <property type="term" value="P:proteolysis"/>
    <property type="evidence" value="ECO:0007669"/>
    <property type="project" value="UniProtKB-KW"/>
</dbReference>
<dbReference type="PANTHER" id="PTHR35797:SF1">
    <property type="entry name" value="PROTEASE"/>
    <property type="match status" value="1"/>
</dbReference>
<dbReference type="GO" id="GO:0080120">
    <property type="term" value="P:CAAX-box protein maturation"/>
    <property type="evidence" value="ECO:0007669"/>
    <property type="project" value="UniProtKB-ARBA"/>
</dbReference>
<feature type="transmembrane region" description="Helical" evidence="1">
    <location>
        <begin position="188"/>
        <end position="211"/>
    </location>
</feature>
<feature type="transmembrane region" description="Helical" evidence="1">
    <location>
        <begin position="275"/>
        <end position="294"/>
    </location>
</feature>
<keyword evidence="1" id="KW-1133">Transmembrane helix</keyword>
<dbReference type="InterPro" id="IPR042150">
    <property type="entry name" value="MmRce1-like"/>
</dbReference>
<feature type="transmembrane region" description="Helical" evidence="1">
    <location>
        <begin position="149"/>
        <end position="167"/>
    </location>
</feature>
<dbReference type="OrthoDB" id="9777755at2"/>
<name>A0A4P6K0Q1_KTERU</name>
<keyword evidence="4" id="KW-1185">Reference proteome</keyword>
<sequence>MTSMTNALEALASSTEETAQRSRSRRGLLLFFALLIPLSALLEGTIIVTHNFSWVTLLMWIPGLSSIITRLVLREGFADVSFSPGGWRSWRAILFALLFPTAVGLIAYGGAWSLGLAHFVSPTGGSSDAILQPLSFIAHSPLLNFSCRLLLATTLGTIIGTLTAAGEEIGWRGYMLTRLIDARVPKPILLSGLIWGLWHLPLIFSGLYATGPSSPSATFSALTFLLTTTSIAFFLARLRLTTGSIWPPIVLHAAWNAIIQTVFDRATNGPATLLWTGESGILVASVLVAAAFLLSHAREKRISLW</sequence>
<dbReference type="Pfam" id="PF02517">
    <property type="entry name" value="Rce1-like"/>
    <property type="match status" value="1"/>
</dbReference>
<feature type="transmembrane region" description="Helical" evidence="1">
    <location>
        <begin position="245"/>
        <end position="263"/>
    </location>
</feature>
<dbReference type="AlphaFoldDB" id="A0A4P6K0Q1"/>
<reference evidence="3 4" key="1">
    <citation type="submission" date="2019-01" db="EMBL/GenBank/DDBJ databases">
        <title>Ktedonosporobacter rubrisoli SCAWS-G2.</title>
        <authorList>
            <person name="Huang Y."/>
            <person name="Yan B."/>
        </authorList>
    </citation>
    <scope>NUCLEOTIDE SEQUENCE [LARGE SCALE GENOMIC DNA]</scope>
    <source>
        <strain evidence="3 4">SCAWS-G2</strain>
    </source>
</reference>
<dbReference type="GO" id="GO:0004175">
    <property type="term" value="F:endopeptidase activity"/>
    <property type="evidence" value="ECO:0007669"/>
    <property type="project" value="UniProtKB-ARBA"/>
</dbReference>
<protein>
    <submittedName>
        <fullName evidence="3">CPBP family intramembrane metalloprotease</fullName>
    </submittedName>
</protein>
<evidence type="ECO:0000256" key="1">
    <source>
        <dbReference type="SAM" id="Phobius"/>
    </source>
</evidence>
<evidence type="ECO:0000313" key="4">
    <source>
        <dbReference type="Proteomes" id="UP000290365"/>
    </source>
</evidence>
<organism evidence="3 4">
    <name type="scientific">Ktedonosporobacter rubrisoli</name>
    <dbReference type="NCBI Taxonomy" id="2509675"/>
    <lineage>
        <taxon>Bacteria</taxon>
        <taxon>Bacillati</taxon>
        <taxon>Chloroflexota</taxon>
        <taxon>Ktedonobacteria</taxon>
        <taxon>Ktedonobacterales</taxon>
        <taxon>Ktedonosporobacteraceae</taxon>
        <taxon>Ktedonosporobacter</taxon>
    </lineage>
</organism>
<keyword evidence="3" id="KW-0378">Hydrolase</keyword>
<feature type="transmembrane region" description="Helical" evidence="1">
    <location>
        <begin position="93"/>
        <end position="114"/>
    </location>
</feature>
<feature type="transmembrane region" description="Helical" evidence="1">
    <location>
        <begin position="217"/>
        <end position="238"/>
    </location>
</feature>
<feature type="transmembrane region" description="Helical" evidence="1">
    <location>
        <begin position="28"/>
        <end position="48"/>
    </location>
</feature>
<gene>
    <name evidence="3" type="ORF">EPA93_38900</name>
</gene>
<evidence type="ECO:0000259" key="2">
    <source>
        <dbReference type="Pfam" id="PF02517"/>
    </source>
</evidence>
<dbReference type="PANTHER" id="PTHR35797">
    <property type="entry name" value="PROTEASE-RELATED"/>
    <property type="match status" value="1"/>
</dbReference>
<dbReference type="InterPro" id="IPR003675">
    <property type="entry name" value="Rce1/LyrA-like_dom"/>
</dbReference>
<keyword evidence="3" id="KW-0645">Protease</keyword>
<keyword evidence="3" id="KW-0482">Metalloprotease</keyword>
<keyword evidence="1" id="KW-0812">Transmembrane</keyword>
<dbReference type="KEGG" id="kbs:EPA93_38900"/>
<proteinExistence type="predicted"/>
<keyword evidence="1" id="KW-0472">Membrane</keyword>
<feature type="transmembrane region" description="Helical" evidence="1">
    <location>
        <begin position="54"/>
        <end position="73"/>
    </location>
</feature>
<feature type="domain" description="CAAX prenyl protease 2/Lysostaphin resistance protein A-like" evidence="2">
    <location>
        <begin position="156"/>
        <end position="258"/>
    </location>
</feature>